<reference evidence="2 3" key="1">
    <citation type="submission" date="2019-08" db="EMBL/GenBank/DDBJ databases">
        <title>Bacillus genomes from the desert of Cuatro Cienegas, Coahuila.</title>
        <authorList>
            <person name="Olmedo-Alvarez G."/>
        </authorList>
    </citation>
    <scope>NUCLEOTIDE SEQUENCE [LARGE SCALE GENOMIC DNA]</scope>
    <source>
        <strain evidence="2 3">CH451a_14T</strain>
    </source>
</reference>
<comment type="caution">
    <text evidence="2">The sequence shown here is derived from an EMBL/GenBank/DDBJ whole genome shotgun (WGS) entry which is preliminary data.</text>
</comment>
<organism evidence="2 3">
    <name type="scientific">Rossellomorea aquimaris</name>
    <dbReference type="NCBI Taxonomy" id="189382"/>
    <lineage>
        <taxon>Bacteria</taxon>
        <taxon>Bacillati</taxon>
        <taxon>Bacillota</taxon>
        <taxon>Bacilli</taxon>
        <taxon>Bacillales</taxon>
        <taxon>Bacillaceae</taxon>
        <taxon>Rossellomorea</taxon>
    </lineage>
</organism>
<dbReference type="RefSeq" id="WP_148992441.1">
    <property type="nucleotide sequence ID" value="NZ_VTEW01000015.1"/>
</dbReference>
<evidence type="ECO:0000313" key="3">
    <source>
        <dbReference type="Proteomes" id="UP000325054"/>
    </source>
</evidence>
<keyword evidence="1" id="KW-0472">Membrane</keyword>
<dbReference type="AlphaFoldDB" id="A0A5D4TIV2"/>
<keyword evidence="1" id="KW-0812">Transmembrane</keyword>
<evidence type="ECO:0000313" key="2">
    <source>
        <dbReference type="EMBL" id="TYS75740.1"/>
    </source>
</evidence>
<accession>A0A5D4TIV2</accession>
<keyword evidence="1" id="KW-1133">Transmembrane helix</keyword>
<proteinExistence type="predicted"/>
<name>A0A5D4TIV2_9BACI</name>
<feature type="transmembrane region" description="Helical" evidence="1">
    <location>
        <begin position="6"/>
        <end position="27"/>
    </location>
</feature>
<protein>
    <submittedName>
        <fullName evidence="2">Uncharacterized protein</fullName>
    </submittedName>
</protein>
<dbReference type="Proteomes" id="UP000325054">
    <property type="component" value="Unassembled WGS sequence"/>
</dbReference>
<gene>
    <name evidence="2" type="ORF">FZC80_16175</name>
</gene>
<dbReference type="EMBL" id="VTEW01000015">
    <property type="protein sequence ID" value="TYS75740.1"/>
    <property type="molecule type" value="Genomic_DNA"/>
</dbReference>
<evidence type="ECO:0000256" key="1">
    <source>
        <dbReference type="SAM" id="Phobius"/>
    </source>
</evidence>
<sequence>MGFNEFGSWVGAFLSIVSIVSVITNVIQHVQKKDRLQEMKSQIQTQYNHHFFVARGCTKARGFEEDTSFSLEEKYNKTLQELRKIEGIADSSRSGIIAYSREHLRFTPFFEHPAYPGQEVSDEVKFGLPPEKQVKIPPPPADIHVS</sequence>